<proteinExistence type="predicted"/>
<evidence type="ECO:0000259" key="1">
    <source>
        <dbReference type="Pfam" id="PF16289"/>
    </source>
</evidence>
<dbReference type="InterPro" id="IPR032557">
    <property type="entry name" value="DUF4935"/>
</dbReference>
<name>A0A2Z4PMR3_9GAMM</name>
<feature type="domain" description="DUF4935" evidence="1">
    <location>
        <begin position="3"/>
        <end position="159"/>
    </location>
</feature>
<organism evidence="2 3">
    <name type="scientific">Marinomonas primoryensis</name>
    <dbReference type="NCBI Taxonomy" id="178399"/>
    <lineage>
        <taxon>Bacteria</taxon>
        <taxon>Pseudomonadati</taxon>
        <taxon>Pseudomonadota</taxon>
        <taxon>Gammaproteobacteria</taxon>
        <taxon>Oceanospirillales</taxon>
        <taxon>Oceanospirillaceae</taxon>
        <taxon>Marinomonas</taxon>
    </lineage>
</organism>
<evidence type="ECO:0000313" key="3">
    <source>
        <dbReference type="Proteomes" id="UP000249898"/>
    </source>
</evidence>
<dbReference type="AlphaFoldDB" id="A0A2Z4PMR3"/>
<reference evidence="2 3" key="1">
    <citation type="submission" date="2016-06" db="EMBL/GenBank/DDBJ databases">
        <title>The sequenced genome of the ice-adhering bacterium Marinomonas primoryensis, from Antarctica.</title>
        <authorList>
            <person name="Graham L."/>
            <person name="Vance T.D.R."/>
            <person name="Davies P.L."/>
        </authorList>
    </citation>
    <scope>NUCLEOTIDE SEQUENCE [LARGE SCALE GENOMIC DNA]</scope>
    <source>
        <strain evidence="2 3">AceL</strain>
    </source>
</reference>
<dbReference type="Pfam" id="PF16289">
    <property type="entry name" value="PIN_12"/>
    <property type="match status" value="1"/>
</dbReference>
<gene>
    <name evidence="2" type="ORF">A8139_01065</name>
</gene>
<protein>
    <recommendedName>
        <fullName evidence="1">DUF4935 domain-containing protein</fullName>
    </recommendedName>
</protein>
<evidence type="ECO:0000313" key="2">
    <source>
        <dbReference type="EMBL" id="AWX98736.1"/>
    </source>
</evidence>
<dbReference type="OrthoDB" id="6100944at2"/>
<sequence>MNVMLDTNILHSEGLMSVSMQRLLRLVRSGDLKIIIPEIVANEFKSKKKDESTADLNQFDASISNLVRKGVVPRNDSALSASRSYIAKLINEVDSSFDKWIVDNEIEIYRISNTSIEAVFNNYFSGEGAFGSKKKREDIPDAVIYDGILRLSEHESLEFVVKDGNLNKAVSDLPNVCCYSSLSELLQLDLLQEKLNELDANDQQVKRILSTLNGMSVQLDLAEQLGNNKALIEGAYYGESIELPFEFEDIKVVNLQAHVREVREVIFLNAVYLGESKFSYDVSIECKADLHFFCDEDDYEKLPYVYRKALEEDTEYLNRKNNEVHVSGLMEMELRGSYTISQIDENLEPSELKVHLSYIDSNKCKIESLLEIKKLVIKDLC</sequence>
<accession>A0A2Z4PMR3</accession>
<dbReference type="EMBL" id="CP016181">
    <property type="protein sequence ID" value="AWX98736.1"/>
    <property type="molecule type" value="Genomic_DNA"/>
</dbReference>
<dbReference type="Proteomes" id="UP000249898">
    <property type="component" value="Chromosome"/>
</dbReference>
<dbReference type="RefSeq" id="WP_112134936.1">
    <property type="nucleotide sequence ID" value="NZ_CP016181.1"/>
</dbReference>